<evidence type="ECO:0000313" key="10">
    <source>
        <dbReference type="EMBL" id="KAB1225484.1"/>
    </source>
</evidence>
<dbReference type="Pfam" id="PF00931">
    <property type="entry name" value="NB-ARC"/>
    <property type="match status" value="1"/>
</dbReference>
<name>A0A6A1WK24_9ROSI</name>
<gene>
    <name evidence="10" type="ORF">CJ030_MR1G018623</name>
</gene>
<dbReference type="AlphaFoldDB" id="A0A6A1WK24"/>
<evidence type="ECO:0000256" key="2">
    <source>
        <dbReference type="ARBA" id="ARBA00022614"/>
    </source>
</evidence>
<evidence type="ECO:0000313" key="11">
    <source>
        <dbReference type="Proteomes" id="UP000516437"/>
    </source>
</evidence>
<comment type="similarity">
    <text evidence="1">Belongs to the disease resistance NB-LRR family.</text>
</comment>
<dbReference type="InterPro" id="IPR036388">
    <property type="entry name" value="WH-like_DNA-bd_sf"/>
</dbReference>
<evidence type="ECO:0000259" key="8">
    <source>
        <dbReference type="Pfam" id="PF23247"/>
    </source>
</evidence>
<keyword evidence="11" id="KW-1185">Reference proteome</keyword>
<dbReference type="FunFam" id="1.10.10.10:FF:000322">
    <property type="entry name" value="Probable disease resistance protein At1g63360"/>
    <property type="match status" value="1"/>
</dbReference>
<evidence type="ECO:0000259" key="9">
    <source>
        <dbReference type="Pfam" id="PF23559"/>
    </source>
</evidence>
<dbReference type="OrthoDB" id="736010at2759"/>
<dbReference type="InterPro" id="IPR002182">
    <property type="entry name" value="NB-ARC"/>
</dbReference>
<comment type="caution">
    <text evidence="10">The sequence shown here is derived from an EMBL/GenBank/DDBJ whole genome shotgun (WGS) entry which is preliminary data.</text>
</comment>
<dbReference type="InterPro" id="IPR050905">
    <property type="entry name" value="Plant_NBS-LRR"/>
</dbReference>
<dbReference type="InterPro" id="IPR042197">
    <property type="entry name" value="Apaf_helical"/>
</dbReference>
<sequence length="850" mass="95877">MELVASIVSGVVIETGRVLCRSIYSKIKNTVEDSGAVEHIPGPSIRDQTPASESLARTMTLLSDLKVQRIGIWGMGGIGKTTLNANIKKIQTQIADRLNLEAKKGESLERLAGRLYQRLQCEEKFLLILDDVWEKIDLDRLGIPWLEFGTGSKIILTTRFRDVCRYMKTDVDVKLEGLNDEEAWELFSLNAGDVVNLEHLRPLAKAIVKECCGLPLAITTVGAATRGKTMVALWEDALNELRRSRPCIGGIEDEVYKPLKWSYDTLQGKNTKPCFLYCALFPEDFSIEIKELVQYWLAEGLIDEQETYEDSVNRGIALIEYMKDSCLLQDGTREDTVKMHDIVRDVALWIASSSEDGCKSLVCSGMGLSDISVDKFSNSLQRISFMNNKITKLPDCSIECSKASTLLLQGNPPLDSIPERFFQGFGALKVLNMSGTSISSLPLSLLQLGDLRALLLRYCSNLEELPPLGGLSRLIVLDLCATRIRELPSGMENLSNLRQLNLSYTKYLKTIQSGIIPRLYCLESLDMRRCGYQLRSKEVIEEEQEELQTSFEELVCLERLLVLSIRLDRIPYDSPKNLSWINRLRRFQLYIGSQAYLLSPTGHEERRVTIGGLDLSTKWIGWLLSNASSFVLISCWKLNQMLENLAINSVGSFACLKSLTIATSDSSFRPGGGCAAPYDLLPNLEELHLEQLTSMESISELVGHLGLRFLRLRLIEVTWCSNMKYLLSCHSLIQTLPNLEVIEISSCGELNEIFKYPSLQTIAPYPVVPNLQTLKLENLPKLRTLCKDEKIWPRLRHVDVIKCDLLRKLPLTVQNAANMKEIRGEAQWWNALDWDADTTRSSLQPYFFSS</sequence>
<dbReference type="InterPro" id="IPR032675">
    <property type="entry name" value="LRR_dom_sf"/>
</dbReference>
<dbReference type="InterPro" id="IPR058922">
    <property type="entry name" value="WHD_DRP"/>
</dbReference>
<evidence type="ECO:0000256" key="1">
    <source>
        <dbReference type="ARBA" id="ARBA00008894"/>
    </source>
</evidence>
<feature type="domain" description="Disease resistance protein winged helix" evidence="9">
    <location>
        <begin position="280"/>
        <end position="347"/>
    </location>
</feature>
<dbReference type="PRINTS" id="PR00364">
    <property type="entry name" value="DISEASERSIST"/>
</dbReference>
<dbReference type="Gene3D" id="3.80.10.10">
    <property type="entry name" value="Ribonuclease Inhibitor"/>
    <property type="match status" value="2"/>
</dbReference>
<feature type="domain" description="NB-ARC" evidence="7">
    <location>
        <begin position="86"/>
        <end position="191"/>
    </location>
</feature>
<keyword evidence="4" id="KW-0547">Nucleotide-binding</keyword>
<dbReference type="SUPFAM" id="SSF52058">
    <property type="entry name" value="L domain-like"/>
    <property type="match status" value="1"/>
</dbReference>
<dbReference type="SUPFAM" id="SSF52540">
    <property type="entry name" value="P-loop containing nucleoside triphosphate hydrolases"/>
    <property type="match status" value="1"/>
</dbReference>
<protein>
    <submittedName>
        <fullName evidence="10">Uncharacterized protein</fullName>
    </submittedName>
</protein>
<dbReference type="GO" id="GO:0005524">
    <property type="term" value="F:ATP binding"/>
    <property type="evidence" value="ECO:0007669"/>
    <property type="project" value="UniProtKB-KW"/>
</dbReference>
<feature type="domain" description="Disease resistance protein At4g27190-like leucine-rich repeats" evidence="8">
    <location>
        <begin position="684"/>
        <end position="809"/>
    </location>
</feature>
<dbReference type="GO" id="GO:0006952">
    <property type="term" value="P:defense response"/>
    <property type="evidence" value="ECO:0007669"/>
    <property type="project" value="UniProtKB-KW"/>
</dbReference>
<dbReference type="GO" id="GO:0043531">
    <property type="term" value="F:ADP binding"/>
    <property type="evidence" value="ECO:0007669"/>
    <property type="project" value="InterPro"/>
</dbReference>
<dbReference type="Proteomes" id="UP000516437">
    <property type="component" value="Chromosome 1"/>
</dbReference>
<dbReference type="InterPro" id="IPR057135">
    <property type="entry name" value="At4g27190-like_LRR"/>
</dbReference>
<dbReference type="Pfam" id="PF23559">
    <property type="entry name" value="WHD_DRP"/>
    <property type="match status" value="1"/>
</dbReference>
<keyword evidence="5" id="KW-0611">Plant defense</keyword>
<reference evidence="10 11" key="1">
    <citation type="journal article" date="2019" name="Plant Biotechnol. J.">
        <title>The red bayberry genome and genetic basis of sex determination.</title>
        <authorList>
            <person name="Jia H.M."/>
            <person name="Jia H.J."/>
            <person name="Cai Q.L."/>
            <person name="Wang Y."/>
            <person name="Zhao H.B."/>
            <person name="Yang W.F."/>
            <person name="Wang G.Y."/>
            <person name="Li Y.H."/>
            <person name="Zhan D.L."/>
            <person name="Shen Y.T."/>
            <person name="Niu Q.F."/>
            <person name="Chang L."/>
            <person name="Qiu J."/>
            <person name="Zhao L."/>
            <person name="Xie H.B."/>
            <person name="Fu W.Y."/>
            <person name="Jin J."/>
            <person name="Li X.W."/>
            <person name="Jiao Y."/>
            <person name="Zhou C.C."/>
            <person name="Tu T."/>
            <person name="Chai C.Y."/>
            <person name="Gao J.L."/>
            <person name="Fan L.J."/>
            <person name="van de Weg E."/>
            <person name="Wang J.Y."/>
            <person name="Gao Z.S."/>
        </authorList>
    </citation>
    <scope>NUCLEOTIDE SEQUENCE [LARGE SCALE GENOMIC DNA]</scope>
    <source>
        <tissue evidence="10">Leaves</tissue>
    </source>
</reference>
<evidence type="ECO:0000256" key="3">
    <source>
        <dbReference type="ARBA" id="ARBA00022737"/>
    </source>
</evidence>
<dbReference type="EMBL" id="RXIC02000019">
    <property type="protein sequence ID" value="KAB1225484.1"/>
    <property type="molecule type" value="Genomic_DNA"/>
</dbReference>
<dbReference type="Gene3D" id="1.10.8.430">
    <property type="entry name" value="Helical domain of apoptotic protease-activating factors"/>
    <property type="match status" value="1"/>
</dbReference>
<keyword evidence="3" id="KW-0677">Repeat</keyword>
<evidence type="ECO:0000256" key="5">
    <source>
        <dbReference type="ARBA" id="ARBA00022821"/>
    </source>
</evidence>
<accession>A0A6A1WK24</accession>
<organism evidence="10 11">
    <name type="scientific">Morella rubra</name>
    <name type="common">Chinese bayberry</name>
    <dbReference type="NCBI Taxonomy" id="262757"/>
    <lineage>
        <taxon>Eukaryota</taxon>
        <taxon>Viridiplantae</taxon>
        <taxon>Streptophyta</taxon>
        <taxon>Embryophyta</taxon>
        <taxon>Tracheophyta</taxon>
        <taxon>Spermatophyta</taxon>
        <taxon>Magnoliopsida</taxon>
        <taxon>eudicotyledons</taxon>
        <taxon>Gunneridae</taxon>
        <taxon>Pentapetalae</taxon>
        <taxon>rosids</taxon>
        <taxon>fabids</taxon>
        <taxon>Fagales</taxon>
        <taxon>Myricaceae</taxon>
        <taxon>Morella</taxon>
    </lineage>
</organism>
<evidence type="ECO:0000256" key="6">
    <source>
        <dbReference type="ARBA" id="ARBA00022840"/>
    </source>
</evidence>
<keyword evidence="6" id="KW-0067">ATP-binding</keyword>
<evidence type="ECO:0000256" key="4">
    <source>
        <dbReference type="ARBA" id="ARBA00022741"/>
    </source>
</evidence>
<dbReference type="Gene3D" id="3.40.50.300">
    <property type="entry name" value="P-loop containing nucleotide triphosphate hydrolases"/>
    <property type="match status" value="2"/>
</dbReference>
<dbReference type="PANTHER" id="PTHR33463">
    <property type="entry name" value="NB-ARC DOMAIN-CONTAINING PROTEIN-RELATED"/>
    <property type="match status" value="1"/>
</dbReference>
<keyword evidence="2" id="KW-0433">Leucine-rich repeat</keyword>
<dbReference type="InterPro" id="IPR027417">
    <property type="entry name" value="P-loop_NTPase"/>
</dbReference>
<evidence type="ECO:0000259" key="7">
    <source>
        <dbReference type="Pfam" id="PF00931"/>
    </source>
</evidence>
<proteinExistence type="inferred from homology"/>
<dbReference type="Gene3D" id="1.10.10.10">
    <property type="entry name" value="Winged helix-like DNA-binding domain superfamily/Winged helix DNA-binding domain"/>
    <property type="match status" value="1"/>
</dbReference>
<dbReference type="Pfam" id="PF23247">
    <property type="entry name" value="LRR_RPS2"/>
    <property type="match status" value="1"/>
</dbReference>
<dbReference type="PANTHER" id="PTHR33463:SF202">
    <property type="entry name" value="NB-ARC DOMAIN-CONTAINING PROTEIN"/>
    <property type="match status" value="1"/>
</dbReference>